<keyword evidence="3" id="KW-1185">Reference proteome</keyword>
<feature type="compositionally biased region" description="Pro residues" evidence="1">
    <location>
        <begin position="21"/>
        <end position="33"/>
    </location>
</feature>
<sequence>MPGYGKDGLPGAAGAQGEPGNPGPHGQPGPPGPTGQCDPSQCAYYASLASRPHTKN</sequence>
<dbReference type="AlphaFoldDB" id="A0ABD0NYH5"/>
<accession>A0ABD0NYH5</accession>
<gene>
    <name evidence="2" type="ORF">M9458_038736</name>
</gene>
<dbReference type="Proteomes" id="UP001529510">
    <property type="component" value="Unassembled WGS sequence"/>
</dbReference>
<dbReference type="Gene3D" id="1.20.5.320">
    <property type="entry name" value="6-Phosphogluconate Dehydrogenase, domain 3"/>
    <property type="match status" value="1"/>
</dbReference>
<feature type="non-terminal residue" evidence="2">
    <location>
        <position position="56"/>
    </location>
</feature>
<proteinExistence type="predicted"/>
<evidence type="ECO:0000313" key="2">
    <source>
        <dbReference type="EMBL" id="KAL0166892.1"/>
    </source>
</evidence>
<comment type="caution">
    <text evidence="2">The sequence shown here is derived from an EMBL/GenBank/DDBJ whole genome shotgun (WGS) entry which is preliminary data.</text>
</comment>
<evidence type="ECO:0000256" key="1">
    <source>
        <dbReference type="SAM" id="MobiDB-lite"/>
    </source>
</evidence>
<evidence type="ECO:0000313" key="3">
    <source>
        <dbReference type="Proteomes" id="UP001529510"/>
    </source>
</evidence>
<organism evidence="2 3">
    <name type="scientific">Cirrhinus mrigala</name>
    <name type="common">Mrigala</name>
    <dbReference type="NCBI Taxonomy" id="683832"/>
    <lineage>
        <taxon>Eukaryota</taxon>
        <taxon>Metazoa</taxon>
        <taxon>Chordata</taxon>
        <taxon>Craniata</taxon>
        <taxon>Vertebrata</taxon>
        <taxon>Euteleostomi</taxon>
        <taxon>Actinopterygii</taxon>
        <taxon>Neopterygii</taxon>
        <taxon>Teleostei</taxon>
        <taxon>Ostariophysi</taxon>
        <taxon>Cypriniformes</taxon>
        <taxon>Cyprinidae</taxon>
        <taxon>Labeoninae</taxon>
        <taxon>Labeonini</taxon>
        <taxon>Cirrhinus</taxon>
    </lineage>
</organism>
<feature type="non-terminal residue" evidence="2">
    <location>
        <position position="1"/>
    </location>
</feature>
<reference evidence="2 3" key="1">
    <citation type="submission" date="2024-05" db="EMBL/GenBank/DDBJ databases">
        <title>Genome sequencing and assembly of Indian major carp, Cirrhinus mrigala (Hamilton, 1822).</title>
        <authorList>
            <person name="Mohindra V."/>
            <person name="Chowdhury L.M."/>
            <person name="Lal K."/>
            <person name="Jena J.K."/>
        </authorList>
    </citation>
    <scope>NUCLEOTIDE SEQUENCE [LARGE SCALE GENOMIC DNA]</scope>
    <source>
        <strain evidence="2">CM1030</strain>
        <tissue evidence="2">Blood</tissue>
    </source>
</reference>
<dbReference type="EMBL" id="JAMKFB020000019">
    <property type="protein sequence ID" value="KAL0166892.1"/>
    <property type="molecule type" value="Genomic_DNA"/>
</dbReference>
<protein>
    <submittedName>
        <fullName evidence="2">Uncharacterized protein</fullName>
    </submittedName>
</protein>
<name>A0ABD0NYH5_CIRMR</name>
<feature type="region of interest" description="Disordered" evidence="1">
    <location>
        <begin position="1"/>
        <end position="40"/>
    </location>
</feature>